<protein>
    <submittedName>
        <fullName evidence="2">Uncharacterized protein</fullName>
    </submittedName>
</protein>
<sequence>MDLGIDPAAIAAGSQGMSSNLILIGTIAFVGFFGRLVFVAFAPRIAKANPLANFSGFGLIAVAVALIFGGLFVTGKTVKATVLVQRHLIDPVIVSVLGRDSCDLTSDDYCVVVFEDGREMSVNWHDKRVHMYEILTPATLPLWTSLRPRSRPGGLAMATPEISGA</sequence>
<dbReference type="Proteomes" id="UP000043764">
    <property type="component" value="Unassembled WGS sequence"/>
</dbReference>
<evidence type="ECO:0000256" key="1">
    <source>
        <dbReference type="SAM" id="Phobius"/>
    </source>
</evidence>
<keyword evidence="1" id="KW-1133">Transmembrane helix</keyword>
<dbReference type="AlphaFoldDB" id="A0A0H5CZM7"/>
<reference evidence="3" key="1">
    <citation type="submission" date="2015-05" db="EMBL/GenBank/DDBJ databases">
        <authorList>
            <person name="Rodrigo-Torres Lidia"/>
            <person name="Arahal R.David."/>
        </authorList>
    </citation>
    <scope>NUCLEOTIDE SEQUENCE [LARGE SCALE GENOMIC DNA]</scope>
    <source>
        <strain evidence="3">CECT 7321</strain>
    </source>
</reference>
<dbReference type="EMBL" id="CVRL01000013">
    <property type="protein sequence ID" value="CRL10482.1"/>
    <property type="molecule type" value="Genomic_DNA"/>
</dbReference>
<keyword evidence="1" id="KW-0472">Membrane</keyword>
<feature type="transmembrane region" description="Helical" evidence="1">
    <location>
        <begin position="54"/>
        <end position="73"/>
    </location>
</feature>
<evidence type="ECO:0000313" key="2">
    <source>
        <dbReference type="EMBL" id="CRL10482.1"/>
    </source>
</evidence>
<proteinExistence type="predicted"/>
<name>A0A0H5CZM7_9RHOB</name>
<accession>A0A0H5CZM7</accession>
<organism evidence="2 3">
    <name type="scientific">Phaeobacter italicus</name>
    <dbReference type="NCBI Taxonomy" id="481446"/>
    <lineage>
        <taxon>Bacteria</taxon>
        <taxon>Pseudomonadati</taxon>
        <taxon>Pseudomonadota</taxon>
        <taxon>Alphaproteobacteria</taxon>
        <taxon>Rhodobacterales</taxon>
        <taxon>Roseobacteraceae</taxon>
        <taxon>Phaeobacter</taxon>
    </lineage>
</organism>
<evidence type="ECO:0000313" key="3">
    <source>
        <dbReference type="Proteomes" id="UP000043764"/>
    </source>
</evidence>
<keyword evidence="3" id="KW-1185">Reference proteome</keyword>
<keyword evidence="1" id="KW-0812">Transmembrane</keyword>
<feature type="transmembrane region" description="Helical" evidence="1">
    <location>
        <begin position="21"/>
        <end position="42"/>
    </location>
</feature>
<gene>
    <name evidence="2" type="ORF">NIT7321_01327</name>
</gene>